<dbReference type="PROSITE" id="PS50931">
    <property type="entry name" value="HTH_LYSR"/>
    <property type="match status" value="1"/>
</dbReference>
<dbReference type="NCBIfam" id="NF008352">
    <property type="entry name" value="PRK11139.1"/>
    <property type="match status" value="1"/>
</dbReference>
<keyword evidence="2" id="KW-0805">Transcription regulation</keyword>
<evidence type="ECO:0000259" key="5">
    <source>
        <dbReference type="PROSITE" id="PS50931"/>
    </source>
</evidence>
<organism evidence="6 7">
    <name type="scientific">Aromatoleum tolulyticum</name>
    <dbReference type="NCBI Taxonomy" id="34027"/>
    <lineage>
        <taxon>Bacteria</taxon>
        <taxon>Pseudomonadati</taxon>
        <taxon>Pseudomonadota</taxon>
        <taxon>Betaproteobacteria</taxon>
        <taxon>Rhodocyclales</taxon>
        <taxon>Rhodocyclaceae</taxon>
        <taxon>Aromatoleum</taxon>
    </lineage>
</organism>
<keyword evidence="3" id="KW-0238">DNA-binding</keyword>
<dbReference type="PANTHER" id="PTHR30537">
    <property type="entry name" value="HTH-TYPE TRANSCRIPTIONAL REGULATOR"/>
    <property type="match status" value="1"/>
</dbReference>
<dbReference type="GO" id="GO:0006351">
    <property type="term" value="P:DNA-templated transcription"/>
    <property type="evidence" value="ECO:0007669"/>
    <property type="project" value="TreeGrafter"/>
</dbReference>
<accession>A0A1N7AHV9</accession>
<feature type="domain" description="HTH lysR-type" evidence="5">
    <location>
        <begin position="6"/>
        <end position="63"/>
    </location>
</feature>
<dbReference type="InterPro" id="IPR036390">
    <property type="entry name" value="WH_DNA-bd_sf"/>
</dbReference>
<dbReference type="Proteomes" id="UP000186819">
    <property type="component" value="Unassembled WGS sequence"/>
</dbReference>
<evidence type="ECO:0000256" key="3">
    <source>
        <dbReference type="ARBA" id="ARBA00023125"/>
    </source>
</evidence>
<dbReference type="STRING" id="34027.SAMN05421829_11464"/>
<gene>
    <name evidence="6" type="ORF">SAMN05421829_11464</name>
</gene>
<dbReference type="SUPFAM" id="SSF53850">
    <property type="entry name" value="Periplasmic binding protein-like II"/>
    <property type="match status" value="1"/>
</dbReference>
<dbReference type="OrthoDB" id="9124618at2"/>
<dbReference type="GO" id="GO:0003700">
    <property type="term" value="F:DNA-binding transcription factor activity"/>
    <property type="evidence" value="ECO:0007669"/>
    <property type="project" value="InterPro"/>
</dbReference>
<sequence length="316" mass="35079">MRRRIPSIEALVAFEAAARHLSFTRAADALSLTQSAVCKQIASLEDYLGVPLFNRIRKRISLTEAGSIYAKRVAEDLDRLERHTVSLMSHRGERNVLELAVIPTFGSRWLIPRLAQFHAANPGITVNLTTRSDPFVFTETPFDAAIHFGSSTWPGAISHPLFGEEMVPVCSPALLREHPCSEPRELARLPLLHQVNRHAAWQRWFEAAGVKDADAMSGPRFDLFSMLVEAACAGLGVALVPRFLALSELESGQLIIPFDLPLRSEMAYHLVYPDPPSTNPALRRFTDWLLAEAAAYRGAPSRPVQDSVNAPESRLR</sequence>
<dbReference type="InterPro" id="IPR058163">
    <property type="entry name" value="LysR-type_TF_proteobact-type"/>
</dbReference>
<dbReference type="GO" id="GO:0043565">
    <property type="term" value="F:sequence-specific DNA binding"/>
    <property type="evidence" value="ECO:0007669"/>
    <property type="project" value="TreeGrafter"/>
</dbReference>
<dbReference type="PANTHER" id="PTHR30537:SF26">
    <property type="entry name" value="GLYCINE CLEAVAGE SYSTEM TRANSCRIPTIONAL ACTIVATOR"/>
    <property type="match status" value="1"/>
</dbReference>
<dbReference type="Pfam" id="PF03466">
    <property type="entry name" value="LysR_substrate"/>
    <property type="match status" value="1"/>
</dbReference>
<evidence type="ECO:0000256" key="4">
    <source>
        <dbReference type="ARBA" id="ARBA00023163"/>
    </source>
</evidence>
<dbReference type="InterPro" id="IPR036388">
    <property type="entry name" value="WH-like_DNA-bd_sf"/>
</dbReference>
<dbReference type="RefSeq" id="WP_076603635.1">
    <property type="nucleotide sequence ID" value="NZ_FTMD01000014.1"/>
</dbReference>
<evidence type="ECO:0000313" key="7">
    <source>
        <dbReference type="Proteomes" id="UP000186819"/>
    </source>
</evidence>
<dbReference type="FunFam" id="3.40.190.10:FF:000017">
    <property type="entry name" value="Glycine cleavage system transcriptional activator"/>
    <property type="match status" value="1"/>
</dbReference>
<keyword evidence="4" id="KW-0804">Transcription</keyword>
<reference evidence="7" key="1">
    <citation type="submission" date="2017-01" db="EMBL/GenBank/DDBJ databases">
        <authorList>
            <person name="Varghese N."/>
            <person name="Submissions S."/>
        </authorList>
    </citation>
    <scope>NUCLEOTIDE SEQUENCE [LARGE SCALE GENOMIC DNA]</scope>
    <source>
        <strain evidence="7">ATCC 51758</strain>
    </source>
</reference>
<dbReference type="EMBL" id="FTMD01000014">
    <property type="protein sequence ID" value="SIR38594.1"/>
    <property type="molecule type" value="Genomic_DNA"/>
</dbReference>
<dbReference type="SUPFAM" id="SSF46785">
    <property type="entry name" value="Winged helix' DNA-binding domain"/>
    <property type="match status" value="1"/>
</dbReference>
<evidence type="ECO:0000313" key="6">
    <source>
        <dbReference type="EMBL" id="SIR38594.1"/>
    </source>
</evidence>
<dbReference type="Gene3D" id="1.10.10.10">
    <property type="entry name" value="Winged helix-like DNA-binding domain superfamily/Winged helix DNA-binding domain"/>
    <property type="match status" value="1"/>
</dbReference>
<dbReference type="PRINTS" id="PR00039">
    <property type="entry name" value="HTHLYSR"/>
</dbReference>
<dbReference type="InterPro" id="IPR005119">
    <property type="entry name" value="LysR_subst-bd"/>
</dbReference>
<keyword evidence="7" id="KW-1185">Reference proteome</keyword>
<dbReference type="InterPro" id="IPR000847">
    <property type="entry name" value="LysR_HTH_N"/>
</dbReference>
<dbReference type="AlphaFoldDB" id="A0A1N7AHV9"/>
<comment type="similarity">
    <text evidence="1">Belongs to the LysR transcriptional regulatory family.</text>
</comment>
<name>A0A1N7AHV9_9RHOO</name>
<evidence type="ECO:0000256" key="1">
    <source>
        <dbReference type="ARBA" id="ARBA00009437"/>
    </source>
</evidence>
<dbReference type="CDD" id="cd08481">
    <property type="entry name" value="PBP2_GcdR_like"/>
    <property type="match status" value="1"/>
</dbReference>
<protein>
    <submittedName>
        <fullName evidence="6">Transcriptional regulator, LysR family</fullName>
    </submittedName>
</protein>
<dbReference type="FunFam" id="1.10.10.10:FF:000038">
    <property type="entry name" value="Glycine cleavage system transcriptional activator"/>
    <property type="match status" value="1"/>
</dbReference>
<dbReference type="Gene3D" id="3.40.190.10">
    <property type="entry name" value="Periplasmic binding protein-like II"/>
    <property type="match status" value="2"/>
</dbReference>
<proteinExistence type="inferred from homology"/>
<evidence type="ECO:0000256" key="2">
    <source>
        <dbReference type="ARBA" id="ARBA00023015"/>
    </source>
</evidence>
<dbReference type="Pfam" id="PF00126">
    <property type="entry name" value="HTH_1"/>
    <property type="match status" value="1"/>
</dbReference>